<dbReference type="SUPFAM" id="SSF52980">
    <property type="entry name" value="Restriction endonuclease-like"/>
    <property type="match status" value="1"/>
</dbReference>
<protein>
    <recommendedName>
        <fullName evidence="1">Putative restriction endonuclease domain-containing protein</fullName>
    </recommendedName>
</protein>
<dbReference type="Pfam" id="PF05685">
    <property type="entry name" value="Uma2"/>
    <property type="match status" value="1"/>
</dbReference>
<dbReference type="InterPro" id="IPR008538">
    <property type="entry name" value="Uma2"/>
</dbReference>
<proteinExistence type="predicted"/>
<dbReference type="KEGG" id="abas:ACPOL_0860"/>
<name>A0A2Z5FUP0_9BACT</name>
<evidence type="ECO:0000313" key="3">
    <source>
        <dbReference type="Proteomes" id="UP000253606"/>
    </source>
</evidence>
<dbReference type="EMBL" id="CP030840">
    <property type="protein sequence ID" value="AXC10217.1"/>
    <property type="molecule type" value="Genomic_DNA"/>
</dbReference>
<gene>
    <name evidence="2" type="ORF">ACPOL_0860</name>
</gene>
<dbReference type="RefSeq" id="WP_114210578.1">
    <property type="nucleotide sequence ID" value="NZ_CP030840.1"/>
</dbReference>
<dbReference type="OrthoDB" id="119052at2"/>
<dbReference type="Proteomes" id="UP000253606">
    <property type="component" value="Chromosome"/>
</dbReference>
<dbReference type="PANTHER" id="PTHR34107">
    <property type="entry name" value="SLL0198 PROTEIN-RELATED"/>
    <property type="match status" value="1"/>
</dbReference>
<organism evidence="2 3">
    <name type="scientific">Acidisarcina polymorpha</name>
    <dbReference type="NCBI Taxonomy" id="2211140"/>
    <lineage>
        <taxon>Bacteria</taxon>
        <taxon>Pseudomonadati</taxon>
        <taxon>Acidobacteriota</taxon>
        <taxon>Terriglobia</taxon>
        <taxon>Terriglobales</taxon>
        <taxon>Acidobacteriaceae</taxon>
        <taxon>Acidisarcina</taxon>
    </lineage>
</organism>
<evidence type="ECO:0000259" key="1">
    <source>
        <dbReference type="Pfam" id="PF05685"/>
    </source>
</evidence>
<reference evidence="2 3" key="1">
    <citation type="journal article" date="2018" name="Front. Microbiol.">
        <title>Hydrolytic Capabilities as a Key to Environmental Success: Chitinolytic and Cellulolytic Acidobacteria From Acidic Sub-arctic Soils and Boreal Peatlands.</title>
        <authorList>
            <person name="Belova S.E."/>
            <person name="Ravin N.V."/>
            <person name="Pankratov T.A."/>
            <person name="Rakitin A.L."/>
            <person name="Ivanova A.A."/>
            <person name="Beletsky A.V."/>
            <person name="Mardanov A.V."/>
            <person name="Sinninghe Damste J.S."/>
            <person name="Dedysh S.N."/>
        </authorList>
    </citation>
    <scope>NUCLEOTIDE SEQUENCE [LARGE SCALE GENOMIC DNA]</scope>
    <source>
        <strain evidence="2 3">SBC82</strain>
    </source>
</reference>
<dbReference type="CDD" id="cd06260">
    <property type="entry name" value="DUF820-like"/>
    <property type="match status" value="1"/>
</dbReference>
<sequence>MAAATHISLLEYMHAHYRPDHEFVDGELLERNVGKWDQARIQALLASWFHSQEKIWSVKVATEQRVQVSSTRVRIPDVMLVPRGPQPEIIVDPPILIVEILSTDDTYTDTQIRPADYLNMGTPAVWIIDPGSRTGRQCVGSSWIASERLEVPNTAIWVSLSKLFFELDED</sequence>
<evidence type="ECO:0000313" key="2">
    <source>
        <dbReference type="EMBL" id="AXC10217.1"/>
    </source>
</evidence>
<dbReference type="PANTHER" id="PTHR34107:SF4">
    <property type="entry name" value="SLL1222 PROTEIN"/>
    <property type="match status" value="1"/>
</dbReference>
<dbReference type="InterPro" id="IPR012296">
    <property type="entry name" value="Nuclease_put_TT1808"/>
</dbReference>
<keyword evidence="3" id="KW-1185">Reference proteome</keyword>
<feature type="domain" description="Putative restriction endonuclease" evidence="1">
    <location>
        <begin position="18"/>
        <end position="134"/>
    </location>
</feature>
<dbReference type="AlphaFoldDB" id="A0A2Z5FUP0"/>
<dbReference type="InterPro" id="IPR011335">
    <property type="entry name" value="Restrct_endonuc-II-like"/>
</dbReference>
<dbReference type="Gene3D" id="3.90.1570.10">
    <property type="entry name" value="tt1808, chain A"/>
    <property type="match status" value="1"/>
</dbReference>
<accession>A0A2Z5FUP0</accession>